<dbReference type="SUPFAM" id="SSF47413">
    <property type="entry name" value="lambda repressor-like DNA-binding domains"/>
    <property type="match status" value="1"/>
</dbReference>
<dbReference type="SMART" id="SM00530">
    <property type="entry name" value="HTH_XRE"/>
    <property type="match status" value="1"/>
</dbReference>
<feature type="domain" description="HTH cro/C1-type" evidence="5">
    <location>
        <begin position="25"/>
        <end position="67"/>
    </location>
</feature>
<keyword evidence="1" id="KW-0805">Transcription regulation</keyword>
<dbReference type="PROSITE" id="PS50943">
    <property type="entry name" value="HTH_CROC1"/>
    <property type="match status" value="1"/>
</dbReference>
<proteinExistence type="predicted"/>
<evidence type="ECO:0000256" key="4">
    <source>
        <dbReference type="SAM" id="MobiDB-lite"/>
    </source>
</evidence>
<dbReference type="InterPro" id="IPR015927">
    <property type="entry name" value="Peptidase_S24_S26A/B/C"/>
</dbReference>
<dbReference type="CDD" id="cd06529">
    <property type="entry name" value="S24_LexA-like"/>
    <property type="match status" value="1"/>
</dbReference>
<evidence type="ECO:0000313" key="6">
    <source>
        <dbReference type="EMBL" id="CAB4167710.1"/>
    </source>
</evidence>
<dbReference type="PANTHER" id="PTHR40661:SF3">
    <property type="entry name" value="FELS-1 PROPHAGE TRANSCRIPTIONAL REGULATOR"/>
    <property type="match status" value="1"/>
</dbReference>
<dbReference type="InterPro" id="IPR001387">
    <property type="entry name" value="Cro/C1-type_HTH"/>
</dbReference>
<dbReference type="CDD" id="cd00093">
    <property type="entry name" value="HTH_XRE"/>
    <property type="match status" value="1"/>
</dbReference>
<evidence type="ECO:0000313" key="8">
    <source>
        <dbReference type="EMBL" id="CAB4222628.1"/>
    </source>
</evidence>
<keyword evidence="2" id="KW-0238">DNA-binding</keyword>
<dbReference type="InterPro" id="IPR036286">
    <property type="entry name" value="LexA/Signal_pep-like_sf"/>
</dbReference>
<evidence type="ECO:0000256" key="1">
    <source>
        <dbReference type="ARBA" id="ARBA00023015"/>
    </source>
</evidence>
<organism evidence="6">
    <name type="scientific">uncultured Caudovirales phage</name>
    <dbReference type="NCBI Taxonomy" id="2100421"/>
    <lineage>
        <taxon>Viruses</taxon>
        <taxon>Duplodnaviria</taxon>
        <taxon>Heunggongvirae</taxon>
        <taxon>Uroviricota</taxon>
        <taxon>Caudoviricetes</taxon>
        <taxon>Peduoviridae</taxon>
        <taxon>Maltschvirus</taxon>
        <taxon>Maltschvirus maltsch</taxon>
    </lineage>
</organism>
<protein>
    <submittedName>
        <fullName evidence="6">COG2932 Predicted transcriptional regulator</fullName>
    </submittedName>
</protein>
<evidence type="ECO:0000313" key="7">
    <source>
        <dbReference type="EMBL" id="CAB4195959.1"/>
    </source>
</evidence>
<dbReference type="InterPro" id="IPR010982">
    <property type="entry name" value="Lambda_DNA-bd_dom_sf"/>
</dbReference>
<dbReference type="PANTHER" id="PTHR40661">
    <property type="match status" value="1"/>
</dbReference>
<dbReference type="EMBL" id="LR797513">
    <property type="protein sequence ID" value="CAB4222628.1"/>
    <property type="molecule type" value="Genomic_DNA"/>
</dbReference>
<dbReference type="SUPFAM" id="SSF51306">
    <property type="entry name" value="LexA/Signal peptidase"/>
    <property type="match status" value="1"/>
</dbReference>
<evidence type="ECO:0000256" key="3">
    <source>
        <dbReference type="ARBA" id="ARBA00023163"/>
    </source>
</evidence>
<gene>
    <name evidence="7" type="ORF">UFOVP1293_69</name>
    <name evidence="8" type="ORF">UFOVP1644_87</name>
    <name evidence="6" type="ORF">UFOVP860_42</name>
</gene>
<evidence type="ECO:0000259" key="5">
    <source>
        <dbReference type="PROSITE" id="PS50943"/>
    </source>
</evidence>
<dbReference type="Gene3D" id="2.10.109.10">
    <property type="entry name" value="Umud Fragment, subunit A"/>
    <property type="match status" value="1"/>
</dbReference>
<sequence>METLDSVGARLKWAREQDGRFSTGSDAARAFGWAVSTYLGHENGDRNPSRDSAKRYAAAYKVPWAWILEGGPTPDQTKGSLPEATPDSQSAGSAPSEEADPPLDPSTLPTSRMTREPPPQGVADVPVWAAVQAGDDGALLLTAEPIDYIRRSERMLGVRNPFAFYVIGLSMSPAIEHGDQIVVNPTIPVRPGADCVFIHEQADGTMLALVKRLLRNSPEHWRVRQFNPLKDYDLPKKRWSRALVVPEIRRGGL</sequence>
<dbReference type="EMBL" id="LR796812">
    <property type="protein sequence ID" value="CAB4167710.1"/>
    <property type="molecule type" value="Genomic_DNA"/>
</dbReference>
<accession>A0A6J5P735</accession>
<reference evidence="6" key="1">
    <citation type="submission" date="2020-04" db="EMBL/GenBank/DDBJ databases">
        <authorList>
            <person name="Chiriac C."/>
            <person name="Salcher M."/>
            <person name="Ghai R."/>
            <person name="Kavagutti S V."/>
        </authorList>
    </citation>
    <scope>NUCLEOTIDE SEQUENCE</scope>
</reference>
<keyword evidence="3" id="KW-0804">Transcription</keyword>
<feature type="region of interest" description="Disordered" evidence="4">
    <location>
        <begin position="71"/>
        <end position="122"/>
    </location>
</feature>
<dbReference type="Pfam" id="PF00717">
    <property type="entry name" value="Peptidase_S24"/>
    <property type="match status" value="1"/>
</dbReference>
<dbReference type="EMBL" id="LR797244">
    <property type="protein sequence ID" value="CAB4195959.1"/>
    <property type="molecule type" value="Genomic_DNA"/>
</dbReference>
<name>A0A6J5P735_9CAUD</name>
<dbReference type="GO" id="GO:0003677">
    <property type="term" value="F:DNA binding"/>
    <property type="evidence" value="ECO:0007669"/>
    <property type="project" value="UniProtKB-KW"/>
</dbReference>
<evidence type="ECO:0000256" key="2">
    <source>
        <dbReference type="ARBA" id="ARBA00023125"/>
    </source>
</evidence>
<dbReference type="Gene3D" id="1.10.260.40">
    <property type="entry name" value="lambda repressor-like DNA-binding domains"/>
    <property type="match status" value="1"/>
</dbReference>
<dbReference type="InterPro" id="IPR039418">
    <property type="entry name" value="LexA-like"/>
</dbReference>